<keyword evidence="2" id="KW-0418">Kinase</keyword>
<name>A0AAD9AT47_9PEZI</name>
<dbReference type="EMBL" id="JAQOWY010000044">
    <property type="protein sequence ID" value="KAK1854051.1"/>
    <property type="molecule type" value="Genomic_DNA"/>
</dbReference>
<organism evidence="2 3">
    <name type="scientific">Colletotrichum chrysophilum</name>
    <dbReference type="NCBI Taxonomy" id="1836956"/>
    <lineage>
        <taxon>Eukaryota</taxon>
        <taxon>Fungi</taxon>
        <taxon>Dikarya</taxon>
        <taxon>Ascomycota</taxon>
        <taxon>Pezizomycotina</taxon>
        <taxon>Sordariomycetes</taxon>
        <taxon>Hypocreomycetidae</taxon>
        <taxon>Glomerellales</taxon>
        <taxon>Glomerellaceae</taxon>
        <taxon>Colletotrichum</taxon>
        <taxon>Colletotrichum gloeosporioides species complex</taxon>
    </lineage>
</organism>
<dbReference type="Proteomes" id="UP001243330">
    <property type="component" value="Unassembled WGS sequence"/>
</dbReference>
<feature type="compositionally biased region" description="Polar residues" evidence="1">
    <location>
        <begin position="139"/>
        <end position="159"/>
    </location>
</feature>
<dbReference type="GO" id="GO:0016301">
    <property type="term" value="F:kinase activity"/>
    <property type="evidence" value="ECO:0007669"/>
    <property type="project" value="UniProtKB-KW"/>
</dbReference>
<evidence type="ECO:0000256" key="1">
    <source>
        <dbReference type="SAM" id="MobiDB-lite"/>
    </source>
</evidence>
<evidence type="ECO:0000313" key="2">
    <source>
        <dbReference type="EMBL" id="KAK1854051.1"/>
    </source>
</evidence>
<evidence type="ECO:0000313" key="3">
    <source>
        <dbReference type="Proteomes" id="UP001243330"/>
    </source>
</evidence>
<keyword evidence="2" id="KW-0808">Transferase</keyword>
<proteinExistence type="predicted"/>
<comment type="caution">
    <text evidence="2">The sequence shown here is derived from an EMBL/GenBank/DDBJ whole genome shotgun (WGS) entry which is preliminary data.</text>
</comment>
<gene>
    <name evidence="2" type="ORF">CCHR01_03356</name>
</gene>
<feature type="region of interest" description="Disordered" evidence="1">
    <location>
        <begin position="219"/>
        <end position="240"/>
    </location>
</feature>
<protein>
    <submittedName>
        <fullName evidence="2">Protein kinase</fullName>
    </submittedName>
</protein>
<accession>A0AAD9AT47</accession>
<dbReference type="AlphaFoldDB" id="A0AAD9AT47"/>
<keyword evidence="3" id="KW-1185">Reference proteome</keyword>
<feature type="region of interest" description="Disordered" evidence="1">
    <location>
        <begin position="132"/>
        <end position="167"/>
    </location>
</feature>
<sequence>MRKRCQSQPRWLLDINLPPVSFQYNALEFAVVPQPLVIKPSGSLDLEFVSHPTALSPKEILHKTSQVDSSGAEKALHYTAQTPHVHLVSTEPVIVVKKIILHELDQGLPTSAKPSDELLDGIAEELQAVPIESRDDKTVSASNSTDRLDNNASTASLPTGNPEEDTAGVLTPIGANRPMDHHWEYSIDTKTGQVCFKRAPGPPEPWVISKELVLNMIATGQPEPGSKDAQAWDEYNKKLR</sequence>
<reference evidence="2" key="1">
    <citation type="submission" date="2023-01" db="EMBL/GenBank/DDBJ databases">
        <title>Colletotrichum chrysophilum M932 genome sequence.</title>
        <authorList>
            <person name="Baroncelli R."/>
        </authorList>
    </citation>
    <scope>NUCLEOTIDE SEQUENCE</scope>
    <source>
        <strain evidence="2">M932</strain>
    </source>
</reference>